<dbReference type="EMBL" id="KL977459">
    <property type="protein sequence ID" value="KFK23592.1"/>
    <property type="molecule type" value="Genomic_DNA"/>
</dbReference>
<organism evidence="1 2">
    <name type="scientific">Arabis alpina</name>
    <name type="common">Alpine rock-cress</name>
    <dbReference type="NCBI Taxonomy" id="50452"/>
    <lineage>
        <taxon>Eukaryota</taxon>
        <taxon>Viridiplantae</taxon>
        <taxon>Streptophyta</taxon>
        <taxon>Embryophyta</taxon>
        <taxon>Tracheophyta</taxon>
        <taxon>Spermatophyta</taxon>
        <taxon>Magnoliopsida</taxon>
        <taxon>eudicotyledons</taxon>
        <taxon>Gunneridae</taxon>
        <taxon>Pentapetalae</taxon>
        <taxon>rosids</taxon>
        <taxon>malvids</taxon>
        <taxon>Brassicales</taxon>
        <taxon>Brassicaceae</taxon>
        <taxon>Arabideae</taxon>
        <taxon>Arabis</taxon>
    </lineage>
</organism>
<reference evidence="2" key="1">
    <citation type="journal article" date="2015" name="Nat. Plants">
        <title>Genome expansion of Arabis alpina linked with retrotransposition and reduced symmetric DNA methylation.</title>
        <authorList>
            <person name="Willing E.M."/>
            <person name="Rawat V."/>
            <person name="Mandakova T."/>
            <person name="Maumus F."/>
            <person name="James G.V."/>
            <person name="Nordstroem K.J."/>
            <person name="Becker C."/>
            <person name="Warthmann N."/>
            <person name="Chica C."/>
            <person name="Szarzynska B."/>
            <person name="Zytnicki M."/>
            <person name="Albani M.C."/>
            <person name="Kiefer C."/>
            <person name="Bergonzi S."/>
            <person name="Castaings L."/>
            <person name="Mateos J.L."/>
            <person name="Berns M.C."/>
            <person name="Bujdoso N."/>
            <person name="Piofczyk T."/>
            <person name="de Lorenzo L."/>
            <person name="Barrero-Sicilia C."/>
            <person name="Mateos I."/>
            <person name="Piednoel M."/>
            <person name="Hagmann J."/>
            <person name="Chen-Min-Tao R."/>
            <person name="Iglesias-Fernandez R."/>
            <person name="Schuster S.C."/>
            <person name="Alonso-Blanco C."/>
            <person name="Roudier F."/>
            <person name="Carbonero P."/>
            <person name="Paz-Ares J."/>
            <person name="Davis S.J."/>
            <person name="Pecinka A."/>
            <person name="Quesneville H."/>
            <person name="Colot V."/>
            <person name="Lysak M.A."/>
            <person name="Weigel D."/>
            <person name="Coupland G."/>
            <person name="Schneeberger K."/>
        </authorList>
    </citation>
    <scope>NUCLEOTIDE SEQUENCE [LARGE SCALE GENOMIC DNA]</scope>
    <source>
        <strain evidence="2">cv. Pajares</strain>
    </source>
</reference>
<dbReference type="Proteomes" id="UP000029120">
    <property type="component" value="Unassembled WGS sequence"/>
</dbReference>
<proteinExistence type="predicted"/>
<dbReference type="OrthoDB" id="1724531at2759"/>
<evidence type="ECO:0000313" key="2">
    <source>
        <dbReference type="Proteomes" id="UP000029120"/>
    </source>
</evidence>
<name>A0A087G140_ARAAL</name>
<evidence type="ECO:0000313" key="1">
    <source>
        <dbReference type="EMBL" id="KFK23592.1"/>
    </source>
</evidence>
<accession>A0A087G140</accession>
<dbReference type="Gramene" id="KFK23592">
    <property type="protein sequence ID" value="KFK23592"/>
    <property type="gene ID" value="AALP_AAs58272U000100"/>
</dbReference>
<protein>
    <submittedName>
        <fullName evidence="1">Uncharacterized protein</fullName>
    </submittedName>
</protein>
<sequence>MWWRALVGESAGGAAQSVAQVAESWLPGAGVGPREVGSAGAPAGGLSVEWIVWRIGFSSFWSGYRVRYELGSGDAMSGRGRRVQAVLAWAECDAKFFPREAAGRLETRSMEGEEARDKRHCRGSREQVVVVSPVVQSIKPQQEIPGMAAGLCRDGKGIGRILPVVNSTGCSILEHDCFITPEDTGWSGIRSGASERIGSAMVVGEKSLVFMAGQEA</sequence>
<dbReference type="AlphaFoldDB" id="A0A087G140"/>
<gene>
    <name evidence="1" type="ORF">AALP_AAs58272U000100</name>
</gene>
<keyword evidence="2" id="KW-1185">Reference proteome</keyword>